<dbReference type="SUPFAM" id="SSF56112">
    <property type="entry name" value="Protein kinase-like (PK-like)"/>
    <property type="match status" value="1"/>
</dbReference>
<keyword evidence="1" id="KW-0808">Transferase</keyword>
<organism evidence="1">
    <name type="scientific">Trepomonas sp. PC1</name>
    <dbReference type="NCBI Taxonomy" id="1076344"/>
    <lineage>
        <taxon>Eukaryota</taxon>
        <taxon>Metamonada</taxon>
        <taxon>Diplomonadida</taxon>
        <taxon>Hexamitidae</taxon>
        <taxon>Hexamitinae</taxon>
        <taxon>Trepomonas</taxon>
    </lineage>
</organism>
<reference evidence="1" key="1">
    <citation type="submission" date="2015-07" db="EMBL/GenBank/DDBJ databases">
        <title>Adaptation to a free-living lifestyle via gene acquisitions in the diplomonad Trepomonas sp. PC1.</title>
        <authorList>
            <person name="Xu F."/>
            <person name="Jerlstrom-Hultqvist J."/>
            <person name="Kolisko M."/>
            <person name="Simpson A.G.B."/>
            <person name="Roger A.J."/>
            <person name="Svard S.G."/>
            <person name="Andersson J.O."/>
        </authorList>
    </citation>
    <scope>NUCLEOTIDE SEQUENCE</scope>
    <source>
        <strain evidence="1">PC1</strain>
    </source>
</reference>
<accession>A0A146KKF9</accession>
<name>A0A146KKF9_9EUKA</name>
<evidence type="ECO:0000313" key="1">
    <source>
        <dbReference type="EMBL" id="JAP95729.1"/>
    </source>
</evidence>
<dbReference type="EMBL" id="GDID01000877">
    <property type="protein sequence ID" value="JAP95729.1"/>
    <property type="molecule type" value="Transcribed_RNA"/>
</dbReference>
<feature type="non-terminal residue" evidence="1">
    <location>
        <position position="82"/>
    </location>
</feature>
<feature type="non-terminal residue" evidence="1">
    <location>
        <position position="1"/>
    </location>
</feature>
<dbReference type="Gene3D" id="3.30.200.20">
    <property type="entry name" value="Phosphorylase Kinase, domain 1"/>
    <property type="match status" value="1"/>
</dbReference>
<proteinExistence type="predicted"/>
<dbReference type="AlphaFoldDB" id="A0A146KKF9"/>
<gene>
    <name evidence="1" type="ORF">TPC1_11176</name>
</gene>
<keyword evidence="1" id="KW-0418">Kinase</keyword>
<dbReference type="GO" id="GO:0016301">
    <property type="term" value="F:kinase activity"/>
    <property type="evidence" value="ECO:0007669"/>
    <property type="project" value="UniProtKB-KW"/>
</dbReference>
<protein>
    <submittedName>
        <fullName evidence="1">Kinase, STE STE11</fullName>
    </submittedName>
</protein>
<dbReference type="InterPro" id="IPR011009">
    <property type="entry name" value="Kinase-like_dom_sf"/>
</dbReference>
<sequence>VYGDVRKAVEHQSGIILEVHQFDCQRANQQLYNAFSQDILFSTNLNHQNIIKIYDLQVQNAKVQLFKEQTGTPLNILTKLYN</sequence>